<keyword evidence="2" id="KW-1185">Reference proteome</keyword>
<sequence length="669" mass="72143">MKMFIEGLDELFAASDAKLDALCARSGACASGGSGVVGAAVAQEVIPDLELAAAATSATYVEPCVANIGSPSNCSMEVPNHVTDPVAPVPVCAITAEYRVVDFSMLVPACTIAEEIIPDTDLVVAVSSATIAVPSNINIGTSSSCSKEFPSLVIDAPALVPVAAAVIPDHDHVPTATSVVCIEPSAVSDEPDATTAMSGHKDMASRHQASATLATTDKELFPDPIFAADACSAMGIELSTIHISVPVPVAYSTKCPIVFIDITAPAAVYATAEVTLDLFHAPPSGVLTVAFIGIILSDRPDIIMDVGLPASWTDVPLMLEPSCEVSALISWFPLDWIEQQPWPPPTSLKFITHDPVLRPLSWPSFASGFPSIQLRYFCLARAQSNVMICYQYSCLSWMGILCFLKIEPEQQHNVGSEFLRPILTAEFSEVIFGHHIVDHCAAIYVLVADTCTGALITVHELLAWLGCEIVEEPVQRKCGEIGELHLDSKKNESESLPSVGLLDMEQKQLVKICCRCIQKKLLQIPARSMGFGDIVVIFLMPELAIDSELKELWVLGGARQLEQSVREHEQVTLALLFCPGLILSGTIASEFSVEAIQTSWSSILKKAHLCITTVHEQILWDPGAVVQLLCYVRLRASWTLRRGQCQGPSDLPLSEVVYSQFVPNSCWFY</sequence>
<dbReference type="Gramene" id="TVU25541">
    <property type="protein sequence ID" value="TVU25541"/>
    <property type="gene ID" value="EJB05_28040"/>
</dbReference>
<evidence type="ECO:0000313" key="1">
    <source>
        <dbReference type="EMBL" id="TVU25541.1"/>
    </source>
</evidence>
<comment type="caution">
    <text evidence="1">The sequence shown here is derived from an EMBL/GenBank/DDBJ whole genome shotgun (WGS) entry which is preliminary data.</text>
</comment>
<dbReference type="Proteomes" id="UP000324897">
    <property type="component" value="Chromosome 2"/>
</dbReference>
<reference evidence="1 2" key="1">
    <citation type="journal article" date="2019" name="Sci. Rep.">
        <title>A high-quality genome of Eragrostis curvula grass provides insights into Poaceae evolution and supports new strategies to enhance forage quality.</title>
        <authorList>
            <person name="Carballo J."/>
            <person name="Santos B.A.C.M."/>
            <person name="Zappacosta D."/>
            <person name="Garbus I."/>
            <person name="Selva J.P."/>
            <person name="Gallo C.A."/>
            <person name="Diaz A."/>
            <person name="Albertini E."/>
            <person name="Caccamo M."/>
            <person name="Echenique V."/>
        </authorList>
    </citation>
    <scope>NUCLEOTIDE SEQUENCE [LARGE SCALE GENOMIC DNA]</scope>
    <source>
        <strain evidence="2">cv. Victoria</strain>
        <tissue evidence="1">Leaf</tissue>
    </source>
</reference>
<accession>A0A5J9UQJ3</accession>
<dbReference type="EMBL" id="RWGY01000013">
    <property type="protein sequence ID" value="TVU25541.1"/>
    <property type="molecule type" value="Genomic_DNA"/>
</dbReference>
<gene>
    <name evidence="1" type="ORF">EJB05_28040</name>
</gene>
<dbReference type="AlphaFoldDB" id="A0A5J9UQJ3"/>
<evidence type="ECO:0000313" key="2">
    <source>
        <dbReference type="Proteomes" id="UP000324897"/>
    </source>
</evidence>
<organism evidence="1 2">
    <name type="scientific">Eragrostis curvula</name>
    <name type="common">weeping love grass</name>
    <dbReference type="NCBI Taxonomy" id="38414"/>
    <lineage>
        <taxon>Eukaryota</taxon>
        <taxon>Viridiplantae</taxon>
        <taxon>Streptophyta</taxon>
        <taxon>Embryophyta</taxon>
        <taxon>Tracheophyta</taxon>
        <taxon>Spermatophyta</taxon>
        <taxon>Magnoliopsida</taxon>
        <taxon>Liliopsida</taxon>
        <taxon>Poales</taxon>
        <taxon>Poaceae</taxon>
        <taxon>PACMAD clade</taxon>
        <taxon>Chloridoideae</taxon>
        <taxon>Eragrostideae</taxon>
        <taxon>Eragrostidinae</taxon>
        <taxon>Eragrostis</taxon>
    </lineage>
</organism>
<name>A0A5J9UQJ3_9POAL</name>
<feature type="non-terminal residue" evidence="1">
    <location>
        <position position="1"/>
    </location>
</feature>
<protein>
    <submittedName>
        <fullName evidence="1">Uncharacterized protein</fullName>
    </submittedName>
</protein>
<proteinExistence type="predicted"/>